<evidence type="ECO:0000256" key="3">
    <source>
        <dbReference type="ARBA" id="ARBA00022729"/>
    </source>
</evidence>
<dbReference type="GO" id="GO:0042597">
    <property type="term" value="C:periplasmic space"/>
    <property type="evidence" value="ECO:0007669"/>
    <property type="project" value="UniProtKB-SubCell"/>
</dbReference>
<evidence type="ECO:0000313" key="5">
    <source>
        <dbReference type="EMBL" id="QDR79297.1"/>
    </source>
</evidence>
<keyword evidence="3" id="KW-0732">Signal</keyword>
<proteinExistence type="inferred from homology"/>
<keyword evidence="6" id="KW-1185">Reference proteome</keyword>
<comment type="similarity">
    <text evidence="2">Belongs to the bacterial solute-binding protein SsuA/TauA family.</text>
</comment>
<dbReference type="EMBL" id="CP036259">
    <property type="protein sequence ID" value="QDR79297.1"/>
    <property type="molecule type" value="Genomic_DNA"/>
</dbReference>
<dbReference type="AlphaFoldDB" id="A0A517DPR4"/>
<dbReference type="PANTHER" id="PTHR30024">
    <property type="entry name" value="ALIPHATIC SULFONATES-BINDING PROTEIN-RELATED"/>
    <property type="match status" value="1"/>
</dbReference>
<dbReference type="InterPro" id="IPR015168">
    <property type="entry name" value="SsuA/THI5"/>
</dbReference>
<organism evidence="5 6">
    <name type="scientific">Sporomusa termitida</name>
    <dbReference type="NCBI Taxonomy" id="2377"/>
    <lineage>
        <taxon>Bacteria</taxon>
        <taxon>Bacillati</taxon>
        <taxon>Bacillota</taxon>
        <taxon>Negativicutes</taxon>
        <taxon>Selenomonadales</taxon>
        <taxon>Sporomusaceae</taxon>
        <taxon>Sporomusa</taxon>
    </lineage>
</organism>
<sequence length="337" mass="36581">MRGKIRGKLTIIMVTIAVLMLSVTGCSKNQPATAGNESSAQQPDIIRVATPNAPTSPSIYYVGEELGFFAEQGIKIEYAGVVPSTQLVASVVAGKLDVGGAHINRTIAGISAGAKIRAVTANTETSQAIPHMVCVTTKNSPIKSAQDMVGKKIGIPLIGGCNEYTPYAYMKKNGISDPKSKVQIIVMPETQLDQALRQGDIDLAMMHKTTDFIKERGEFQVVFSDYDVWGTIGGATPAYFSEKFIQDKPDVVRRFVAAVARTNNWANANPEKALEITAKRANVDPKTIKPGHYAKDALILEDTVTVWINLLTDFNEIKAGIKPEQIYTNEFNPHAKK</sequence>
<dbReference type="SUPFAM" id="SSF53850">
    <property type="entry name" value="Periplasmic binding protein-like II"/>
    <property type="match status" value="1"/>
</dbReference>
<name>A0A517DPR4_9FIRM</name>
<dbReference type="KEGG" id="sted:SPTER_05700"/>
<dbReference type="PANTHER" id="PTHR30024:SF47">
    <property type="entry name" value="TAURINE-BINDING PERIPLASMIC PROTEIN"/>
    <property type="match status" value="1"/>
</dbReference>
<evidence type="ECO:0000256" key="1">
    <source>
        <dbReference type="ARBA" id="ARBA00004418"/>
    </source>
</evidence>
<gene>
    <name evidence="5" type="ORF">SPTER_05700</name>
</gene>
<feature type="domain" description="SsuA/THI5-like" evidence="4">
    <location>
        <begin position="59"/>
        <end position="273"/>
    </location>
</feature>
<accession>A0A517DPR4</accession>
<reference evidence="5 6" key="1">
    <citation type="submission" date="2019-02" db="EMBL/GenBank/DDBJ databases">
        <title>Closed genome of Sporomusa termitida DSM 4440.</title>
        <authorList>
            <person name="Poehlein A."/>
            <person name="Daniel R."/>
        </authorList>
    </citation>
    <scope>NUCLEOTIDE SEQUENCE [LARGE SCALE GENOMIC DNA]</scope>
    <source>
        <strain evidence="5 6">DSM 4440</strain>
    </source>
</reference>
<dbReference type="Gene3D" id="3.40.190.10">
    <property type="entry name" value="Periplasmic binding protein-like II"/>
    <property type="match status" value="2"/>
</dbReference>
<evidence type="ECO:0000313" key="6">
    <source>
        <dbReference type="Proteomes" id="UP000320776"/>
    </source>
</evidence>
<evidence type="ECO:0000259" key="4">
    <source>
        <dbReference type="Pfam" id="PF09084"/>
    </source>
</evidence>
<comment type="subcellular location">
    <subcellularLocation>
        <location evidence="1">Periplasm</location>
    </subcellularLocation>
</comment>
<protein>
    <submittedName>
        <fullName evidence="5">ABC transporter, substrate-binding protein, aliphatic sulfonates family</fullName>
    </submittedName>
</protein>
<dbReference type="Proteomes" id="UP000320776">
    <property type="component" value="Chromosome"/>
</dbReference>
<evidence type="ECO:0000256" key="2">
    <source>
        <dbReference type="ARBA" id="ARBA00010742"/>
    </source>
</evidence>
<dbReference type="Pfam" id="PF09084">
    <property type="entry name" value="NMT1"/>
    <property type="match status" value="1"/>
</dbReference>
<dbReference type="PROSITE" id="PS51257">
    <property type="entry name" value="PROKAR_LIPOPROTEIN"/>
    <property type="match status" value="1"/>
</dbReference>